<evidence type="ECO:0000313" key="5">
    <source>
        <dbReference type="EMBL" id="KAK1443667.1"/>
    </source>
</evidence>
<gene>
    <name evidence="5" type="ORF">BgAZ_205430</name>
</gene>
<comment type="similarity">
    <text evidence="1">Belongs to the SNW family.</text>
</comment>
<dbReference type="AlphaFoldDB" id="A0AAD8LS46"/>
<dbReference type="EMBL" id="JAVEPI010000002">
    <property type="protein sequence ID" value="KAK1443667.1"/>
    <property type="molecule type" value="Genomic_DNA"/>
</dbReference>
<dbReference type="InterPro" id="IPR004015">
    <property type="entry name" value="SKI-int_prot_SKIP_SNW-dom"/>
</dbReference>
<feature type="region of interest" description="Disordered" evidence="3">
    <location>
        <begin position="156"/>
        <end position="193"/>
    </location>
</feature>
<feature type="coiled-coil region" evidence="2">
    <location>
        <begin position="255"/>
        <end position="291"/>
    </location>
</feature>
<feature type="compositionally biased region" description="Pro residues" evidence="3">
    <location>
        <begin position="176"/>
        <end position="185"/>
    </location>
</feature>
<name>A0AAD8LS46_BABGI</name>
<proteinExistence type="inferred from homology"/>
<accession>A0AAD8LS46</accession>
<evidence type="ECO:0000313" key="6">
    <source>
        <dbReference type="Proteomes" id="UP001230268"/>
    </source>
</evidence>
<keyword evidence="6" id="KW-1185">Reference proteome</keyword>
<organism evidence="5 6">
    <name type="scientific">Babesia gibsoni</name>
    <dbReference type="NCBI Taxonomy" id="33632"/>
    <lineage>
        <taxon>Eukaryota</taxon>
        <taxon>Sar</taxon>
        <taxon>Alveolata</taxon>
        <taxon>Apicomplexa</taxon>
        <taxon>Aconoidasida</taxon>
        <taxon>Piroplasmida</taxon>
        <taxon>Babesiidae</taxon>
        <taxon>Babesia</taxon>
    </lineage>
</organism>
<dbReference type="Pfam" id="PF02731">
    <property type="entry name" value="SKIP_SNW"/>
    <property type="match status" value="1"/>
</dbReference>
<sequence length="447" mass="50605">MSEYTRKSNQVLLQNQREILAVSSDIAGSFSIKDELAVQSAPAEGSRTLALRRGADGRPEFDAVVRQNLRDGQIVYSKPGDQREKHFSQDALARPSDEKIQTNLARTRDALDQALTRRRQNNSVSVGGQSQPQIFRYTPSQQSSRTINQRLIKMVEKETDPLEPSKFRNKKLPAEAPSPPPPLQHSPPRKLTKEDQLAWKIPPCISNWKNPKGYTIPIDKRVQADGRRLQEIYANEKFAVFGESLSLAERTAREEVRLRNEAHRMEKIKEAQEKEEQLRALAARAREERSRLGESSELHAAEFERKREIEREMRMERAGKKIKAAAARERDITERVALGQAVPSKVHDTHDTRLLNSVAGLDSGFEAGEDENYNIYDKPLFADRSIAGIYQHSNERFSQSLGANEAMRVPSFANAKQIQRTTPVEFVKETADPFGLGTLIEKANKES</sequence>
<protein>
    <submittedName>
        <fullName evidence="5">Nuclear protein skip-related protein</fullName>
    </submittedName>
</protein>
<evidence type="ECO:0000256" key="3">
    <source>
        <dbReference type="SAM" id="MobiDB-lite"/>
    </source>
</evidence>
<dbReference type="GO" id="GO:0000398">
    <property type="term" value="P:mRNA splicing, via spliceosome"/>
    <property type="evidence" value="ECO:0007669"/>
    <property type="project" value="InterPro"/>
</dbReference>
<dbReference type="PANTHER" id="PTHR12096">
    <property type="entry name" value="NUCLEAR PROTEIN SKIP-RELATED"/>
    <property type="match status" value="1"/>
</dbReference>
<evidence type="ECO:0000256" key="2">
    <source>
        <dbReference type="SAM" id="Coils"/>
    </source>
</evidence>
<feature type="domain" description="SKI-interacting protein SKIP SNW" evidence="4">
    <location>
        <begin position="134"/>
        <end position="289"/>
    </location>
</feature>
<reference evidence="5" key="1">
    <citation type="submission" date="2023-08" db="EMBL/GenBank/DDBJ databases">
        <title>Draft sequence of the Babesia gibsoni genome.</title>
        <authorList>
            <person name="Yamagishi J.Y."/>
            <person name="Xuan X.X."/>
        </authorList>
    </citation>
    <scope>NUCLEOTIDE SEQUENCE</scope>
    <source>
        <strain evidence="5">Azabu</strain>
    </source>
</reference>
<feature type="compositionally biased region" description="Basic and acidic residues" evidence="3">
    <location>
        <begin position="156"/>
        <end position="166"/>
    </location>
</feature>
<keyword evidence="2" id="KW-0175">Coiled coil</keyword>
<dbReference type="InterPro" id="IPR017862">
    <property type="entry name" value="SKI-int_prot_SKIP"/>
</dbReference>
<comment type="caution">
    <text evidence="5">The sequence shown here is derived from an EMBL/GenBank/DDBJ whole genome shotgun (WGS) entry which is preliminary data.</text>
</comment>
<evidence type="ECO:0000256" key="1">
    <source>
        <dbReference type="ARBA" id="ARBA00010197"/>
    </source>
</evidence>
<dbReference type="Proteomes" id="UP001230268">
    <property type="component" value="Unassembled WGS sequence"/>
</dbReference>
<evidence type="ECO:0000259" key="4">
    <source>
        <dbReference type="Pfam" id="PF02731"/>
    </source>
</evidence>
<dbReference type="GO" id="GO:0005681">
    <property type="term" value="C:spliceosomal complex"/>
    <property type="evidence" value="ECO:0007669"/>
    <property type="project" value="InterPro"/>
</dbReference>